<reference evidence="3 4" key="1">
    <citation type="submission" date="2016-02" db="EMBL/GenBank/DDBJ databases">
        <title>Biosynthesis of antibiotic leucinostatins and their inhibition on Phytophthora in bio-control Purpureocillium lilacinum.</title>
        <authorList>
            <person name="Wang G."/>
            <person name="Liu Z."/>
            <person name="Lin R."/>
            <person name="Li E."/>
            <person name="Mao Z."/>
            <person name="Ling J."/>
            <person name="Yin W."/>
            <person name="Xie B."/>
        </authorList>
    </citation>
    <scope>NUCLEOTIDE SEQUENCE [LARGE SCALE GENOMIC DNA]</scope>
    <source>
        <strain evidence="3">PLFJ-1</strain>
    </source>
</reference>
<evidence type="ECO:0000313" key="3">
    <source>
        <dbReference type="EMBL" id="OAQ95099.1"/>
    </source>
</evidence>
<name>A0A179I099_PURLI</name>
<sequence length="164" mass="17135">MLMLTDVSERQMTPASGIPYGVSRVRVPDLVSLAAAARRIQRHVQCAVGYDSSFRGMGKRGGTSAPVESGEREGGRGFGLAMGSVIKRQDGPGDESEDRALSYGGPLGGGRPRRSLNHANAASDPTRHYRTSGGLALLNGGGATPYGTQLPCFRHLGGVVAKKV</sequence>
<evidence type="ECO:0000313" key="4">
    <source>
        <dbReference type="Proteomes" id="UP000078340"/>
    </source>
</evidence>
<keyword evidence="5" id="KW-1185">Reference proteome</keyword>
<reference evidence="2 5" key="3">
    <citation type="journal article" date="2024" name="Microbiol. Resour. Announc.">
        <title>Genome annotations for the ascomycete fungi Trichoderma harzianum, Trichoderma aggressivum, and Purpureocillium lilacinum.</title>
        <authorList>
            <person name="Beijen E.P.W."/>
            <person name="Ohm R.A."/>
        </authorList>
    </citation>
    <scope>NUCLEOTIDE SEQUENCE [LARGE SCALE GENOMIC DNA]</scope>
    <source>
        <strain evidence="2 5">CBS 150709</strain>
    </source>
</reference>
<gene>
    <name evidence="2" type="ORF">Purlil1_5443</name>
    <name evidence="3" type="ORF">VFPFJ_01208</name>
</gene>
<evidence type="ECO:0000313" key="5">
    <source>
        <dbReference type="Proteomes" id="UP001287286"/>
    </source>
</evidence>
<organism evidence="3 4">
    <name type="scientific">Purpureocillium lilacinum</name>
    <name type="common">Paecilomyces lilacinus</name>
    <dbReference type="NCBI Taxonomy" id="33203"/>
    <lineage>
        <taxon>Eukaryota</taxon>
        <taxon>Fungi</taxon>
        <taxon>Dikarya</taxon>
        <taxon>Ascomycota</taxon>
        <taxon>Pezizomycotina</taxon>
        <taxon>Sordariomycetes</taxon>
        <taxon>Hypocreomycetidae</taxon>
        <taxon>Hypocreales</taxon>
        <taxon>Ophiocordycipitaceae</taxon>
        <taxon>Purpureocillium</taxon>
    </lineage>
</organism>
<dbReference type="Proteomes" id="UP001287286">
    <property type="component" value="Unassembled WGS sequence"/>
</dbReference>
<evidence type="ECO:0000256" key="1">
    <source>
        <dbReference type="SAM" id="MobiDB-lite"/>
    </source>
</evidence>
<comment type="caution">
    <text evidence="3">The sequence shown here is derived from an EMBL/GenBank/DDBJ whole genome shotgun (WGS) entry which is preliminary data.</text>
</comment>
<reference evidence="2" key="2">
    <citation type="submission" date="2023-11" db="EMBL/GenBank/DDBJ databases">
        <authorList>
            <person name="Beijen E."/>
            <person name="Ohm R.A."/>
        </authorList>
    </citation>
    <scope>NUCLEOTIDE SEQUENCE</scope>
    <source>
        <strain evidence="2">CBS 150709</strain>
    </source>
</reference>
<feature type="region of interest" description="Disordered" evidence="1">
    <location>
        <begin position="57"/>
        <end position="128"/>
    </location>
</feature>
<protein>
    <submittedName>
        <fullName evidence="3">Uncharacterized protein</fullName>
    </submittedName>
</protein>
<evidence type="ECO:0000313" key="2">
    <source>
        <dbReference type="EMBL" id="KAK4090272.1"/>
    </source>
</evidence>
<proteinExistence type="predicted"/>
<dbReference type="EMBL" id="JAWRVI010000016">
    <property type="protein sequence ID" value="KAK4090272.1"/>
    <property type="molecule type" value="Genomic_DNA"/>
</dbReference>
<accession>A0A179I099</accession>
<dbReference type="AlphaFoldDB" id="A0A179I099"/>
<dbReference type="EMBL" id="LSBI01000001">
    <property type="protein sequence ID" value="OAQ95099.1"/>
    <property type="molecule type" value="Genomic_DNA"/>
</dbReference>
<dbReference type="Proteomes" id="UP000078340">
    <property type="component" value="Unassembled WGS sequence"/>
</dbReference>